<dbReference type="Gene3D" id="3.40.50.200">
    <property type="entry name" value="Peptidase S8/S53 domain"/>
    <property type="match status" value="1"/>
</dbReference>
<dbReference type="AlphaFoldDB" id="A0A830DBX7"/>
<dbReference type="InterPro" id="IPR000209">
    <property type="entry name" value="Peptidase_S8/S53_dom"/>
</dbReference>
<dbReference type="GO" id="GO:0004252">
    <property type="term" value="F:serine-type endopeptidase activity"/>
    <property type="evidence" value="ECO:0007669"/>
    <property type="project" value="InterPro"/>
</dbReference>
<dbReference type="Proteomes" id="UP000653305">
    <property type="component" value="Unassembled WGS sequence"/>
</dbReference>
<feature type="domain" description="Peptidase S8/S53" evidence="3">
    <location>
        <begin position="156"/>
        <end position="217"/>
    </location>
</feature>
<sequence>MDNLPDQLKLRYLRREVGVFLEINGARVPSSDAVSINLRRESEKISELQGKEGVSFKNHVIQCWMDYLVHIGKQWVWPSTALFFYLDLSYSLLAVLARTRKEKIVYCQGAGGDNHVPFIGGAGTIMSDNDYLSNSYPTLGLANYVSYDDGLDQRLHKFHKRDIAAPGVDILAAFTKFTTMTGSDSVKRVVKYNAESGNSMATPHVSGSVAYVKTYHLRYYEPNLEKINSVLEAGVYHQFITRAIQRIQLSKDFKDDEFWPRYTNSIQLPQIALLNTKAIKAEMVNGVLKVFVPKLKVEERTDVLLPIPMEFWNNFISGTPFARWREAVIMQGERSWTVGVRTEVGCHSL</sequence>
<dbReference type="InterPro" id="IPR045051">
    <property type="entry name" value="SBT"/>
</dbReference>
<name>A0A830DBX7_9LAMI</name>
<dbReference type="OrthoDB" id="913787at2759"/>
<reference evidence="4" key="1">
    <citation type="submission" date="2020-07" db="EMBL/GenBank/DDBJ databases">
        <title>Ethylene signaling mediates host invasion by parasitic plants.</title>
        <authorList>
            <person name="Yoshida S."/>
        </authorList>
    </citation>
    <scope>NUCLEOTIDE SEQUENCE</scope>
    <source>
        <strain evidence="4">Okayama</strain>
    </source>
</reference>
<organism evidence="4 5">
    <name type="scientific">Phtheirospermum japonicum</name>
    <dbReference type="NCBI Taxonomy" id="374723"/>
    <lineage>
        <taxon>Eukaryota</taxon>
        <taxon>Viridiplantae</taxon>
        <taxon>Streptophyta</taxon>
        <taxon>Embryophyta</taxon>
        <taxon>Tracheophyta</taxon>
        <taxon>Spermatophyta</taxon>
        <taxon>Magnoliopsida</taxon>
        <taxon>eudicotyledons</taxon>
        <taxon>Gunneridae</taxon>
        <taxon>Pentapetalae</taxon>
        <taxon>asterids</taxon>
        <taxon>lamiids</taxon>
        <taxon>Lamiales</taxon>
        <taxon>Orobanchaceae</taxon>
        <taxon>Orobanchaceae incertae sedis</taxon>
        <taxon>Phtheirospermum</taxon>
    </lineage>
</organism>
<evidence type="ECO:0000256" key="1">
    <source>
        <dbReference type="ARBA" id="ARBA00011073"/>
    </source>
</evidence>
<gene>
    <name evidence="4" type="ORF">PHJA_002701500</name>
</gene>
<keyword evidence="5" id="KW-1185">Reference proteome</keyword>
<accession>A0A830DBX7</accession>
<evidence type="ECO:0000259" key="3">
    <source>
        <dbReference type="Pfam" id="PF00082"/>
    </source>
</evidence>
<dbReference type="CDD" id="cd06464">
    <property type="entry name" value="ACD_sHsps-like"/>
    <property type="match status" value="1"/>
</dbReference>
<proteinExistence type="inferred from homology"/>
<evidence type="ECO:0000313" key="4">
    <source>
        <dbReference type="EMBL" id="GFQ05574.1"/>
    </source>
</evidence>
<dbReference type="PANTHER" id="PTHR10795">
    <property type="entry name" value="PROPROTEIN CONVERTASE SUBTILISIN/KEXIN"/>
    <property type="match status" value="1"/>
</dbReference>
<comment type="similarity">
    <text evidence="1">Belongs to the peptidase S8 family.</text>
</comment>
<comment type="caution">
    <text evidence="4">The sequence shown here is derived from an EMBL/GenBank/DDBJ whole genome shotgun (WGS) entry which is preliminary data.</text>
</comment>
<dbReference type="Pfam" id="PF00082">
    <property type="entry name" value="Peptidase_S8"/>
    <property type="match status" value="1"/>
</dbReference>
<evidence type="ECO:0000256" key="2">
    <source>
        <dbReference type="ARBA" id="ARBA00022729"/>
    </source>
</evidence>
<dbReference type="InterPro" id="IPR036852">
    <property type="entry name" value="Peptidase_S8/S53_dom_sf"/>
</dbReference>
<dbReference type="GO" id="GO:0006508">
    <property type="term" value="P:proteolysis"/>
    <property type="evidence" value="ECO:0007669"/>
    <property type="project" value="InterPro"/>
</dbReference>
<keyword evidence="2" id="KW-0732">Signal</keyword>
<protein>
    <submittedName>
        <fullName evidence="4">Auxin transporter-like protein 1</fullName>
    </submittedName>
</protein>
<evidence type="ECO:0000313" key="5">
    <source>
        <dbReference type="Proteomes" id="UP000653305"/>
    </source>
</evidence>
<dbReference type="EMBL" id="BMAC01001090">
    <property type="protein sequence ID" value="GFQ05574.1"/>
    <property type="molecule type" value="Genomic_DNA"/>
</dbReference>
<dbReference type="SUPFAM" id="SSF52743">
    <property type="entry name" value="Subtilisin-like"/>
    <property type="match status" value="1"/>
</dbReference>